<keyword evidence="1" id="KW-1133">Transmembrane helix</keyword>
<proteinExistence type="predicted"/>
<evidence type="ECO:0000256" key="1">
    <source>
        <dbReference type="SAM" id="Phobius"/>
    </source>
</evidence>
<dbReference type="AlphaFoldDB" id="A0A1X7USL5"/>
<protein>
    <submittedName>
        <fullName evidence="2">Uncharacterized protein</fullName>
    </submittedName>
</protein>
<sequence length="288" mass="32706">MLDLESAFLSSGENLQSLMRAFYPSNNFPALWVKVIYSTNDSVSNENYTFYWSSSPVLVYLHPLILEGMSLLFFNDDYTHSESRLMIPSFCEGIDHEETIHILNDATVWLRSYVAARSINPQFEGHSIYREDDHFEVIKEYSEYNYLYVLFHICGIAIASLVNPLEVLNKIIFLLAIMVPVFFSIVHTIEGLETGKISFPNLPYAVILFVLFIIFFMLFFFSYVNVVLFAAVDNYMVVSALSQAIPVLLVGITIGLAKAEYKNYKNAQNNNGDAEELLCSNGGNDQPV</sequence>
<feature type="transmembrane region" description="Helical" evidence="1">
    <location>
        <begin position="171"/>
        <end position="189"/>
    </location>
</feature>
<reference evidence="2" key="1">
    <citation type="submission" date="2017-05" db="UniProtKB">
        <authorList>
            <consortium name="EnsemblMetazoa"/>
        </authorList>
    </citation>
    <scope>IDENTIFICATION</scope>
</reference>
<keyword evidence="1" id="KW-0812">Transmembrane</keyword>
<name>A0A1X7USL5_AMPQE</name>
<keyword evidence="1" id="KW-0472">Membrane</keyword>
<organism evidence="2">
    <name type="scientific">Amphimedon queenslandica</name>
    <name type="common">Sponge</name>
    <dbReference type="NCBI Taxonomy" id="400682"/>
    <lineage>
        <taxon>Eukaryota</taxon>
        <taxon>Metazoa</taxon>
        <taxon>Porifera</taxon>
        <taxon>Demospongiae</taxon>
        <taxon>Heteroscleromorpha</taxon>
        <taxon>Haplosclerida</taxon>
        <taxon>Niphatidae</taxon>
        <taxon>Amphimedon</taxon>
    </lineage>
</organism>
<feature type="transmembrane region" description="Helical" evidence="1">
    <location>
        <begin position="235"/>
        <end position="257"/>
    </location>
</feature>
<accession>A0A1X7USL5</accession>
<feature type="transmembrane region" description="Helical" evidence="1">
    <location>
        <begin position="201"/>
        <end position="223"/>
    </location>
</feature>
<dbReference type="InParanoid" id="A0A1X7USL5"/>
<feature type="transmembrane region" description="Helical" evidence="1">
    <location>
        <begin position="146"/>
        <end position="165"/>
    </location>
</feature>
<dbReference type="EnsemblMetazoa" id="Aqu2.1.30514_001">
    <property type="protein sequence ID" value="Aqu2.1.30514_001"/>
    <property type="gene ID" value="Aqu2.1.30514"/>
</dbReference>
<evidence type="ECO:0000313" key="2">
    <source>
        <dbReference type="EnsemblMetazoa" id="Aqu2.1.30514_001"/>
    </source>
</evidence>